<dbReference type="SUPFAM" id="SSF52833">
    <property type="entry name" value="Thioredoxin-like"/>
    <property type="match status" value="1"/>
</dbReference>
<sequence>MKHTIVICMGSSCFARGNKRNLKIIEEYLAGHRIDCTLTGRGCVGKCRTGPNLSIDGENFERVDSESLIDLLEAKLKER</sequence>
<accession>A0A2U1AGU6</accession>
<dbReference type="InterPro" id="IPR036249">
    <property type="entry name" value="Thioredoxin-like_sf"/>
</dbReference>
<dbReference type="Gene3D" id="3.40.30.10">
    <property type="entry name" value="Glutaredoxin"/>
    <property type="match status" value="1"/>
</dbReference>
<protein>
    <submittedName>
        <fullName evidence="1">(2Fe-2S) ferredoxin domain-containing protein</fullName>
    </submittedName>
    <submittedName>
        <fullName evidence="2">Thioredoxin-like protein</fullName>
    </submittedName>
</protein>
<evidence type="ECO:0000313" key="4">
    <source>
        <dbReference type="Proteomes" id="UP000576225"/>
    </source>
</evidence>
<reference evidence="1 4" key="2">
    <citation type="submission" date="2020-04" db="EMBL/GenBank/DDBJ databases">
        <authorList>
            <person name="Hitch T.C.A."/>
            <person name="Wylensek D."/>
            <person name="Clavel T."/>
        </authorList>
    </citation>
    <scope>NUCLEOTIDE SEQUENCE [LARGE SCALE GENOMIC DNA]</scope>
    <source>
        <strain evidence="1 4">COR2-253-APC-1A</strain>
    </source>
</reference>
<evidence type="ECO:0000313" key="1">
    <source>
        <dbReference type="EMBL" id="NMD88532.1"/>
    </source>
</evidence>
<gene>
    <name evidence="2" type="ORF">C8D82_1394</name>
    <name evidence="1" type="ORF">HF882_18240</name>
</gene>
<dbReference type="EMBL" id="QEKH01000039">
    <property type="protein sequence ID" value="PVY35632.1"/>
    <property type="molecule type" value="Genomic_DNA"/>
</dbReference>
<dbReference type="RefSeq" id="WP_116885633.1">
    <property type="nucleotide sequence ID" value="NZ_CABMMC010000031.1"/>
</dbReference>
<dbReference type="OrthoDB" id="9775764at2"/>
<dbReference type="Pfam" id="PF01257">
    <property type="entry name" value="2Fe-2S_thioredx"/>
    <property type="match status" value="1"/>
</dbReference>
<keyword evidence="3" id="KW-1185">Reference proteome</keyword>
<dbReference type="EMBL" id="JABAEW010000049">
    <property type="protein sequence ID" value="NMD88532.1"/>
    <property type="molecule type" value="Genomic_DNA"/>
</dbReference>
<organism evidence="2 3">
    <name type="scientific">Victivallis vadensis</name>
    <dbReference type="NCBI Taxonomy" id="172901"/>
    <lineage>
        <taxon>Bacteria</taxon>
        <taxon>Pseudomonadati</taxon>
        <taxon>Lentisphaerota</taxon>
        <taxon>Lentisphaeria</taxon>
        <taxon>Victivallales</taxon>
        <taxon>Victivallaceae</taxon>
        <taxon>Victivallis</taxon>
    </lineage>
</organism>
<dbReference type="Proteomes" id="UP000576225">
    <property type="component" value="Unassembled WGS sequence"/>
</dbReference>
<proteinExistence type="predicted"/>
<evidence type="ECO:0000313" key="3">
    <source>
        <dbReference type="Proteomes" id="UP000245959"/>
    </source>
</evidence>
<dbReference type="AlphaFoldDB" id="A0A2U1AGU6"/>
<dbReference type="GeneID" id="78296903"/>
<reference evidence="2 3" key="1">
    <citation type="submission" date="2018-04" db="EMBL/GenBank/DDBJ databases">
        <title>Genomic Encyclopedia of Type Strains, Phase IV (KMG-IV): sequencing the most valuable type-strain genomes for metagenomic binning, comparative biology and taxonomic classification.</title>
        <authorList>
            <person name="Goeker M."/>
        </authorList>
    </citation>
    <scope>NUCLEOTIDE SEQUENCE [LARGE SCALE GENOMIC DNA]</scope>
    <source>
        <strain evidence="2 3">DSM 14823</strain>
    </source>
</reference>
<evidence type="ECO:0000313" key="2">
    <source>
        <dbReference type="EMBL" id="PVY35632.1"/>
    </source>
</evidence>
<dbReference type="CDD" id="cd02980">
    <property type="entry name" value="TRX_Fd_family"/>
    <property type="match status" value="1"/>
</dbReference>
<comment type="caution">
    <text evidence="2">The sequence shown here is derived from an EMBL/GenBank/DDBJ whole genome shotgun (WGS) entry which is preliminary data.</text>
</comment>
<name>A0A2U1AGU6_9BACT</name>
<dbReference type="Proteomes" id="UP000245959">
    <property type="component" value="Unassembled WGS sequence"/>
</dbReference>